<comment type="caution">
    <text evidence="1">The sequence shown here is derived from an EMBL/GenBank/DDBJ whole genome shotgun (WGS) entry which is preliminary data.</text>
</comment>
<reference evidence="1 2" key="1">
    <citation type="submission" date="2020-03" db="EMBL/GenBank/DDBJ databases">
        <title>Whole genome shotgun sequence of Phytohabitans houttuyneae NBRC 108639.</title>
        <authorList>
            <person name="Komaki H."/>
            <person name="Tamura T."/>
        </authorList>
    </citation>
    <scope>NUCLEOTIDE SEQUENCE [LARGE SCALE GENOMIC DNA]</scope>
    <source>
        <strain evidence="1 2">NBRC 108639</strain>
    </source>
</reference>
<sequence length="272" mass="27879">MTGQRRELVFMCADTGAVVLVAQAGAAARVAVFLASGETLLGEADTTLPAAGRGRSTVRLSTTAALFTAPARAVRDEPSTARRVPVSIAVTVEPAGVEVTLPGEVPETVVVAGVEGELGAGSVLFRLRAAGWASAAPLGGAGEPHTRARAVFQDRSAAFLTGAAAALMRHTDIRPAPVDDLVLGGPERGPAHTLRCAVGGRSPALIAGELRDTEQSLTFVEPDPGGGGWLWWSATPFVFVRSGVTGLGLVEKTFRAPSASASPKVPDLPDPY</sequence>
<accession>A0A6V8KK83</accession>
<gene>
    <name evidence="1" type="ORF">Phou_065760</name>
</gene>
<dbReference type="RefSeq" id="WP_173062845.1">
    <property type="nucleotide sequence ID" value="NZ_BAABGO010000054.1"/>
</dbReference>
<dbReference type="EMBL" id="BLPF01000002">
    <property type="protein sequence ID" value="GFJ82396.1"/>
    <property type="molecule type" value="Genomic_DNA"/>
</dbReference>
<protein>
    <submittedName>
        <fullName evidence="1">Uncharacterized protein</fullName>
    </submittedName>
</protein>
<organism evidence="1 2">
    <name type="scientific">Phytohabitans houttuyneae</name>
    <dbReference type="NCBI Taxonomy" id="1076126"/>
    <lineage>
        <taxon>Bacteria</taxon>
        <taxon>Bacillati</taxon>
        <taxon>Actinomycetota</taxon>
        <taxon>Actinomycetes</taxon>
        <taxon>Micromonosporales</taxon>
        <taxon>Micromonosporaceae</taxon>
    </lineage>
</organism>
<evidence type="ECO:0000313" key="1">
    <source>
        <dbReference type="EMBL" id="GFJ82396.1"/>
    </source>
</evidence>
<reference evidence="1 2" key="2">
    <citation type="submission" date="2020-03" db="EMBL/GenBank/DDBJ databases">
        <authorList>
            <person name="Ichikawa N."/>
            <person name="Kimura A."/>
            <person name="Kitahashi Y."/>
            <person name="Uohara A."/>
        </authorList>
    </citation>
    <scope>NUCLEOTIDE SEQUENCE [LARGE SCALE GENOMIC DNA]</scope>
    <source>
        <strain evidence="1 2">NBRC 108639</strain>
    </source>
</reference>
<dbReference type="Proteomes" id="UP000482800">
    <property type="component" value="Unassembled WGS sequence"/>
</dbReference>
<proteinExistence type="predicted"/>
<evidence type="ECO:0000313" key="2">
    <source>
        <dbReference type="Proteomes" id="UP000482800"/>
    </source>
</evidence>
<dbReference type="AlphaFoldDB" id="A0A6V8KK83"/>
<name>A0A6V8KK83_9ACTN</name>
<keyword evidence="2" id="KW-1185">Reference proteome</keyword>